<organism evidence="2 3">
    <name type="scientific">Inhella gelatinilytica</name>
    <dbReference type="NCBI Taxonomy" id="2795030"/>
    <lineage>
        <taxon>Bacteria</taxon>
        <taxon>Pseudomonadati</taxon>
        <taxon>Pseudomonadota</taxon>
        <taxon>Betaproteobacteria</taxon>
        <taxon>Burkholderiales</taxon>
        <taxon>Sphaerotilaceae</taxon>
        <taxon>Inhella</taxon>
    </lineage>
</organism>
<dbReference type="RefSeq" id="WP_198099691.1">
    <property type="nucleotide sequence ID" value="NZ_JAEDAL010000001.1"/>
</dbReference>
<keyword evidence="3" id="KW-1185">Reference proteome</keyword>
<evidence type="ECO:0000313" key="2">
    <source>
        <dbReference type="EMBL" id="MBH9552118.1"/>
    </source>
</evidence>
<sequence length="304" mass="32654">MPIQPKALWRALGVVMATAAAWLVGSTLFESPPISNGAGEPHPIKASPIKAQVLDGLQTSVTVASTGSTPASASHPLLGPPPTVWLGRHIGSEGYGPHIAEIAAKGSASEALAAVGRVRKCAFMDELEAFNRSKREGALPEEAALMDQEWAHFQVERSLCQTVTSSHQALAMALARRAAQERVPGGAAALAEVLMDAREMAGWPGVLAQLREAAQRMDDSALELLAFGQRSVSLGDIERMAYRLLYQQLLAEGWRALGNWSSLHIESQGEAYAIELTPQQMSQAKQLADRLYVQCCVNWKKKPG</sequence>
<gene>
    <name evidence="2" type="ORF">I7X43_04560</name>
</gene>
<feature type="transmembrane region" description="Helical" evidence="1">
    <location>
        <begin position="7"/>
        <end position="25"/>
    </location>
</feature>
<keyword evidence="1" id="KW-1133">Transmembrane helix</keyword>
<proteinExistence type="predicted"/>
<name>A0A931IWV4_9BURK</name>
<comment type="caution">
    <text evidence="2">The sequence shown here is derived from an EMBL/GenBank/DDBJ whole genome shotgun (WGS) entry which is preliminary data.</text>
</comment>
<evidence type="ECO:0000256" key="1">
    <source>
        <dbReference type="SAM" id="Phobius"/>
    </source>
</evidence>
<evidence type="ECO:0000313" key="3">
    <source>
        <dbReference type="Proteomes" id="UP000620139"/>
    </source>
</evidence>
<reference evidence="2" key="1">
    <citation type="submission" date="2020-12" db="EMBL/GenBank/DDBJ databases">
        <title>The genome sequence of Inhella sp. 4Y17.</title>
        <authorList>
            <person name="Liu Y."/>
        </authorList>
    </citation>
    <scope>NUCLEOTIDE SEQUENCE</scope>
    <source>
        <strain evidence="2">4Y10</strain>
    </source>
</reference>
<accession>A0A931IWV4</accession>
<dbReference type="EMBL" id="JAEDAL010000001">
    <property type="protein sequence ID" value="MBH9552118.1"/>
    <property type="molecule type" value="Genomic_DNA"/>
</dbReference>
<keyword evidence="1" id="KW-0472">Membrane</keyword>
<dbReference type="AlphaFoldDB" id="A0A931IWV4"/>
<dbReference type="Proteomes" id="UP000620139">
    <property type="component" value="Unassembled WGS sequence"/>
</dbReference>
<keyword evidence="1" id="KW-0812">Transmembrane</keyword>
<protein>
    <submittedName>
        <fullName evidence="2">Uncharacterized protein</fullName>
    </submittedName>
</protein>